<feature type="region of interest" description="Disordered" evidence="6">
    <location>
        <begin position="311"/>
        <end position="339"/>
    </location>
</feature>
<evidence type="ECO:0000313" key="10">
    <source>
        <dbReference type="Proteomes" id="UP000284375"/>
    </source>
</evidence>
<dbReference type="InterPro" id="IPR049326">
    <property type="entry name" value="Rhodopsin_dom_fungi"/>
</dbReference>
<dbReference type="InterPro" id="IPR052337">
    <property type="entry name" value="SAT4-like"/>
</dbReference>
<feature type="transmembrane region" description="Helical" evidence="7">
    <location>
        <begin position="65"/>
        <end position="85"/>
    </location>
</feature>
<evidence type="ECO:0000256" key="1">
    <source>
        <dbReference type="ARBA" id="ARBA00004141"/>
    </source>
</evidence>
<evidence type="ECO:0000256" key="3">
    <source>
        <dbReference type="ARBA" id="ARBA00022989"/>
    </source>
</evidence>
<keyword evidence="2 7" id="KW-0812">Transmembrane</keyword>
<dbReference type="AlphaFoldDB" id="A0A423V9B2"/>
<dbReference type="EMBL" id="LJZO01000083">
    <property type="protein sequence ID" value="ROV87436.1"/>
    <property type="molecule type" value="Genomic_DNA"/>
</dbReference>
<feature type="transmembrane region" description="Helical" evidence="7">
    <location>
        <begin position="260"/>
        <end position="283"/>
    </location>
</feature>
<proteinExistence type="inferred from homology"/>
<protein>
    <recommendedName>
        <fullName evidence="8">Rhodopsin domain-containing protein</fullName>
    </recommendedName>
</protein>
<keyword evidence="3 7" id="KW-1133">Transmembrane helix</keyword>
<comment type="subcellular location">
    <subcellularLocation>
        <location evidence="1">Membrane</location>
        <topology evidence="1">Multi-pass membrane protein</topology>
    </subcellularLocation>
</comment>
<dbReference type="PANTHER" id="PTHR33048:SF146">
    <property type="entry name" value="INTEGRAL MEMBRANE PROTEIN"/>
    <property type="match status" value="1"/>
</dbReference>
<feature type="transmembrane region" description="Helical" evidence="7">
    <location>
        <begin position="220"/>
        <end position="240"/>
    </location>
</feature>
<dbReference type="OrthoDB" id="5342292at2759"/>
<dbReference type="Proteomes" id="UP000284375">
    <property type="component" value="Unassembled WGS sequence"/>
</dbReference>
<feature type="transmembrane region" description="Helical" evidence="7">
    <location>
        <begin position="26"/>
        <end position="45"/>
    </location>
</feature>
<dbReference type="GO" id="GO:0016020">
    <property type="term" value="C:membrane"/>
    <property type="evidence" value="ECO:0007669"/>
    <property type="project" value="UniProtKB-SubCell"/>
</dbReference>
<evidence type="ECO:0000256" key="2">
    <source>
        <dbReference type="ARBA" id="ARBA00022692"/>
    </source>
</evidence>
<feature type="transmembrane region" description="Helical" evidence="7">
    <location>
        <begin position="139"/>
        <end position="163"/>
    </location>
</feature>
<feature type="transmembrane region" description="Helical" evidence="7">
    <location>
        <begin position="183"/>
        <end position="208"/>
    </location>
</feature>
<feature type="domain" description="Rhodopsin" evidence="8">
    <location>
        <begin position="45"/>
        <end position="281"/>
    </location>
</feature>
<keyword evidence="10" id="KW-1185">Reference proteome</keyword>
<evidence type="ECO:0000256" key="4">
    <source>
        <dbReference type="ARBA" id="ARBA00023136"/>
    </source>
</evidence>
<evidence type="ECO:0000256" key="5">
    <source>
        <dbReference type="ARBA" id="ARBA00038359"/>
    </source>
</evidence>
<feature type="transmembrane region" description="Helical" evidence="7">
    <location>
        <begin position="105"/>
        <end position="127"/>
    </location>
</feature>
<dbReference type="PANTHER" id="PTHR33048">
    <property type="entry name" value="PTH11-LIKE INTEGRAL MEMBRANE PROTEIN (AFU_ORTHOLOGUE AFUA_5G11245)"/>
    <property type="match status" value="1"/>
</dbReference>
<comment type="caution">
    <text evidence="9">The sequence shown here is derived from an EMBL/GenBank/DDBJ whole genome shotgun (WGS) entry which is preliminary data.</text>
</comment>
<keyword evidence="4 7" id="KW-0472">Membrane</keyword>
<evidence type="ECO:0000259" key="8">
    <source>
        <dbReference type="Pfam" id="PF20684"/>
    </source>
</evidence>
<comment type="similarity">
    <text evidence="5">Belongs to the SAT4 family.</text>
</comment>
<accession>A0A423V9B2</accession>
<evidence type="ECO:0000256" key="7">
    <source>
        <dbReference type="SAM" id="Phobius"/>
    </source>
</evidence>
<evidence type="ECO:0000256" key="6">
    <source>
        <dbReference type="SAM" id="MobiDB-lite"/>
    </source>
</evidence>
<evidence type="ECO:0000313" key="9">
    <source>
        <dbReference type="EMBL" id="ROV87436.1"/>
    </source>
</evidence>
<dbReference type="Pfam" id="PF20684">
    <property type="entry name" value="Fung_rhodopsin"/>
    <property type="match status" value="1"/>
</dbReference>
<name>A0A423V9B2_CYTCH</name>
<sequence>MSSTVPLLPNPDGSPANFVNPPSLKAATYSVTITLMAISVIMVSWRLHANLKITKKLQLDDYFCVLAWVLATVYSVIVMTATNTARHIWDVPLSAIDASWIKRSAVLGTIYGPAMWFAKAAILTMYLRLFGVKVWMRWCCYFGIGFLFCAYWSLVPVSVIYNFPHGNEKWDLAMEITSATAQLAYVIIGLVSVVGDLYILVLPFPILLTLRASWKRRIGLGVVFLTAIIGIVSSCFVFALRVVLWQNKTQDSTWNVAASYLTVVVEMNAAVIVSCAPAFAAWWKLILKDSNIVASLRSVLNSSKRRLLLGSSPKTDKSEEPAPATSTAYISLDSLQMRT</sequence>
<feature type="compositionally biased region" description="Polar residues" evidence="6">
    <location>
        <begin position="324"/>
        <end position="339"/>
    </location>
</feature>
<gene>
    <name evidence="9" type="ORF">VSDG_09839</name>
</gene>
<organism evidence="9 10">
    <name type="scientific">Cytospora chrysosperma</name>
    <name type="common">Cytospora canker fungus</name>
    <name type="synonym">Sphaeria chrysosperma</name>
    <dbReference type="NCBI Taxonomy" id="252740"/>
    <lineage>
        <taxon>Eukaryota</taxon>
        <taxon>Fungi</taxon>
        <taxon>Dikarya</taxon>
        <taxon>Ascomycota</taxon>
        <taxon>Pezizomycotina</taxon>
        <taxon>Sordariomycetes</taxon>
        <taxon>Sordariomycetidae</taxon>
        <taxon>Diaporthales</taxon>
        <taxon>Cytosporaceae</taxon>
        <taxon>Cytospora</taxon>
    </lineage>
</organism>
<reference evidence="9 10" key="1">
    <citation type="submission" date="2015-09" db="EMBL/GenBank/DDBJ databases">
        <title>Host preference determinants of Valsa canker pathogens revealed by comparative genomics.</title>
        <authorList>
            <person name="Yin Z."/>
            <person name="Huang L."/>
        </authorList>
    </citation>
    <scope>NUCLEOTIDE SEQUENCE [LARGE SCALE GENOMIC DNA]</scope>
    <source>
        <strain evidence="9 10">YSFL</strain>
    </source>
</reference>